<proteinExistence type="predicted"/>
<dbReference type="EMBL" id="JAFKCW010000004">
    <property type="protein sequence ID" value="MBN7802639.1"/>
    <property type="molecule type" value="Genomic_DNA"/>
</dbReference>
<comment type="caution">
    <text evidence="2">The sequence shown here is derived from an EMBL/GenBank/DDBJ whole genome shotgun (WGS) entry which is preliminary data.</text>
</comment>
<keyword evidence="3" id="KW-1185">Reference proteome</keyword>
<dbReference type="Proteomes" id="UP000664698">
    <property type="component" value="Unassembled WGS sequence"/>
</dbReference>
<evidence type="ECO:0008006" key="4">
    <source>
        <dbReference type="Google" id="ProtNLM"/>
    </source>
</evidence>
<evidence type="ECO:0000256" key="1">
    <source>
        <dbReference type="SAM" id="SignalP"/>
    </source>
</evidence>
<protein>
    <recommendedName>
        <fullName evidence="4">Secreted protein</fullName>
    </recommendedName>
</protein>
<evidence type="ECO:0000313" key="3">
    <source>
        <dbReference type="Proteomes" id="UP000664698"/>
    </source>
</evidence>
<accession>A0ABS3BUX6</accession>
<organism evidence="2 3">
    <name type="scientific">Algoriphagus aestuariicola</name>
    <dbReference type="NCBI Taxonomy" id="1852016"/>
    <lineage>
        <taxon>Bacteria</taxon>
        <taxon>Pseudomonadati</taxon>
        <taxon>Bacteroidota</taxon>
        <taxon>Cytophagia</taxon>
        <taxon>Cytophagales</taxon>
        <taxon>Cyclobacteriaceae</taxon>
        <taxon>Algoriphagus</taxon>
    </lineage>
</organism>
<feature type="signal peptide" evidence="1">
    <location>
        <begin position="1"/>
        <end position="22"/>
    </location>
</feature>
<sequence>MNKPLKYLPALAMALAAFAALAFTSPEANNLYGEENGTWYDVTSTTPNNDTYVCDQVDEDGCLYDAPHGMGSPIEDSSRGKKFIVQNEDNLVVAP</sequence>
<dbReference type="RefSeq" id="WP_206570654.1">
    <property type="nucleotide sequence ID" value="NZ_JAFKCW010000004.1"/>
</dbReference>
<gene>
    <name evidence="2" type="ORF">J0A67_17315</name>
</gene>
<name>A0ABS3BUX6_9BACT</name>
<reference evidence="2 3" key="1">
    <citation type="submission" date="2021-03" db="EMBL/GenBank/DDBJ databases">
        <title>novel species isolated from a fishpond in China.</title>
        <authorList>
            <person name="Lu H."/>
            <person name="Cai Z."/>
        </authorList>
    </citation>
    <scope>NUCLEOTIDE SEQUENCE [LARGE SCALE GENOMIC DNA]</scope>
    <source>
        <strain evidence="2 3">JCM 31546</strain>
    </source>
</reference>
<keyword evidence="1" id="KW-0732">Signal</keyword>
<feature type="chain" id="PRO_5045442785" description="Secreted protein" evidence="1">
    <location>
        <begin position="23"/>
        <end position="95"/>
    </location>
</feature>
<evidence type="ECO:0000313" key="2">
    <source>
        <dbReference type="EMBL" id="MBN7802639.1"/>
    </source>
</evidence>